<dbReference type="CDD" id="cd00609">
    <property type="entry name" value="AAT_like"/>
    <property type="match status" value="1"/>
</dbReference>
<dbReference type="Gene3D" id="3.90.1150.10">
    <property type="entry name" value="Aspartate Aminotransferase, domain 1"/>
    <property type="match status" value="1"/>
</dbReference>
<evidence type="ECO:0000256" key="2">
    <source>
        <dbReference type="ARBA" id="ARBA00022576"/>
    </source>
</evidence>
<keyword evidence="7" id="KW-1185">Reference proteome</keyword>
<evidence type="ECO:0000256" key="1">
    <source>
        <dbReference type="ARBA" id="ARBA00001933"/>
    </source>
</evidence>
<name>A0ABT4RF37_9ACTN</name>
<dbReference type="InterPro" id="IPR015424">
    <property type="entry name" value="PyrdxlP-dep_Trfase"/>
</dbReference>
<protein>
    <submittedName>
        <fullName evidence="6">Pyridoxal phosphate-dependent aminotransferase</fullName>
    </submittedName>
</protein>
<organism evidence="6 7">
    <name type="scientific">Solirubrobacter deserti</name>
    <dbReference type="NCBI Taxonomy" id="2282478"/>
    <lineage>
        <taxon>Bacteria</taxon>
        <taxon>Bacillati</taxon>
        <taxon>Actinomycetota</taxon>
        <taxon>Thermoleophilia</taxon>
        <taxon>Solirubrobacterales</taxon>
        <taxon>Solirubrobacteraceae</taxon>
        <taxon>Solirubrobacter</taxon>
    </lineage>
</organism>
<evidence type="ECO:0000313" key="6">
    <source>
        <dbReference type="EMBL" id="MDA0137149.1"/>
    </source>
</evidence>
<dbReference type="InterPro" id="IPR051326">
    <property type="entry name" value="Kynurenine-oxoglutarate_AT"/>
</dbReference>
<dbReference type="Proteomes" id="UP001147700">
    <property type="component" value="Unassembled WGS sequence"/>
</dbReference>
<comment type="caution">
    <text evidence="6">The sequence shown here is derived from an EMBL/GenBank/DDBJ whole genome shotgun (WGS) entry which is preliminary data.</text>
</comment>
<evidence type="ECO:0000259" key="5">
    <source>
        <dbReference type="Pfam" id="PF00155"/>
    </source>
</evidence>
<keyword evidence="2 6" id="KW-0032">Aminotransferase</keyword>
<evidence type="ECO:0000256" key="3">
    <source>
        <dbReference type="ARBA" id="ARBA00022679"/>
    </source>
</evidence>
<dbReference type="PANTHER" id="PTHR43807">
    <property type="entry name" value="FI04487P"/>
    <property type="match status" value="1"/>
</dbReference>
<dbReference type="InterPro" id="IPR004839">
    <property type="entry name" value="Aminotransferase_I/II_large"/>
</dbReference>
<keyword evidence="3" id="KW-0808">Transferase</keyword>
<evidence type="ECO:0000313" key="7">
    <source>
        <dbReference type="Proteomes" id="UP001147700"/>
    </source>
</evidence>
<dbReference type="Pfam" id="PF00155">
    <property type="entry name" value="Aminotran_1_2"/>
    <property type="match status" value="1"/>
</dbReference>
<reference evidence="6" key="1">
    <citation type="submission" date="2022-10" db="EMBL/GenBank/DDBJ databases">
        <title>The WGS of Solirubrobacter sp. CPCC 204708.</title>
        <authorList>
            <person name="Jiang Z."/>
        </authorList>
    </citation>
    <scope>NUCLEOTIDE SEQUENCE</scope>
    <source>
        <strain evidence="6">CPCC 204708</strain>
    </source>
</reference>
<dbReference type="InterPro" id="IPR015422">
    <property type="entry name" value="PyrdxlP-dep_Trfase_small"/>
</dbReference>
<dbReference type="InterPro" id="IPR015421">
    <property type="entry name" value="PyrdxlP-dep_Trfase_major"/>
</dbReference>
<dbReference type="Gene3D" id="3.40.640.10">
    <property type="entry name" value="Type I PLP-dependent aspartate aminotransferase-like (Major domain)"/>
    <property type="match status" value="1"/>
</dbReference>
<dbReference type="SUPFAM" id="SSF53383">
    <property type="entry name" value="PLP-dependent transferases"/>
    <property type="match status" value="1"/>
</dbReference>
<evidence type="ECO:0000256" key="4">
    <source>
        <dbReference type="ARBA" id="ARBA00022898"/>
    </source>
</evidence>
<dbReference type="PANTHER" id="PTHR43807:SF20">
    <property type="entry name" value="FI04487P"/>
    <property type="match status" value="1"/>
</dbReference>
<dbReference type="GO" id="GO:0008483">
    <property type="term" value="F:transaminase activity"/>
    <property type="evidence" value="ECO:0007669"/>
    <property type="project" value="UniProtKB-KW"/>
</dbReference>
<dbReference type="EMBL" id="JAPCID010000008">
    <property type="protein sequence ID" value="MDA0137149.1"/>
    <property type="molecule type" value="Genomic_DNA"/>
</dbReference>
<gene>
    <name evidence="6" type="ORF">OJ962_06545</name>
</gene>
<keyword evidence="4" id="KW-0663">Pyridoxal phosphate</keyword>
<accession>A0ABT4RF37</accession>
<proteinExistence type="predicted"/>
<comment type="cofactor">
    <cofactor evidence="1">
        <name>pyridoxal 5'-phosphate</name>
        <dbReference type="ChEBI" id="CHEBI:597326"/>
    </cofactor>
</comment>
<feature type="domain" description="Aminotransferase class I/classII large" evidence="5">
    <location>
        <begin position="37"/>
        <end position="367"/>
    </location>
</feature>
<sequence length="371" mass="39752">MKRAARMQDVAGFGIDRVADAVVGADVLRLENLDTDLPLPPEAVEVTRAALEEPVSNSWLPFTGDLGLRAAISDHIAARHGRVYDPRSQIVVTCGGCEAVLDILLATIDPGDEVVLTDPIYAGLVNRVRLAGGVPVFAPLVVDGGEWRLDHDALRAAISPRTVALLMMSPSMPSGCVLDRSDWAEVARLCLEHDLFLLYDAAMEALVFDGRELCGPLEHEGMAERTVIAGSMSKAYRMIGWRVGWIAGPASVVSDAGWVHVYNTTGAVSVARRAAEAVLRGPQDHVAECVAELQRRRDTILDALPGWRIVKPAGGWSLLVETDMTPEAFLAAGVAATPMAGWGDSVAAKYTRFVFATEPPARLATLATRLS</sequence>
<dbReference type="RefSeq" id="WP_202957187.1">
    <property type="nucleotide sequence ID" value="NZ_JAPCID010000008.1"/>
</dbReference>